<evidence type="ECO:0000313" key="2">
    <source>
        <dbReference type="Proteomes" id="UP001163321"/>
    </source>
</evidence>
<dbReference type="EMBL" id="CM047584">
    <property type="protein sequence ID" value="KAI9911058.1"/>
    <property type="molecule type" value="Genomic_DNA"/>
</dbReference>
<keyword evidence="2" id="KW-1185">Reference proteome</keyword>
<comment type="caution">
    <text evidence="1">The sequence shown here is derived from an EMBL/GenBank/DDBJ whole genome shotgun (WGS) entry which is preliminary data.</text>
</comment>
<accession>A0ACC0VZA1</accession>
<gene>
    <name evidence="1" type="ORF">PsorP6_009311</name>
</gene>
<sequence length="244" mass="27219">MNRATKTRQEITPLRVPWLQHEQFPVTKLACSTDDGLVTSTKRSLIKIVQELKRGRANLDKQLAQLDNQLVVLSDYLDGKSSNMFPPQLIINVENEPESPAQSTVDGRRHCGAAVAGKFSGILNTEPASPTPAMVEDDLNSDSPCSTIGLWKYLHAYSFFKTITPEDMDQALQLEALWGSGLGNVINTARNDPGLSDDFEVREDGIDHHSKIVDLERYQEKNNSSKFATHDLDEFFKEVCKASQ</sequence>
<evidence type="ECO:0000313" key="1">
    <source>
        <dbReference type="EMBL" id="KAI9911058.1"/>
    </source>
</evidence>
<name>A0ACC0VZA1_9STRA</name>
<dbReference type="Proteomes" id="UP001163321">
    <property type="component" value="Chromosome 5"/>
</dbReference>
<proteinExistence type="predicted"/>
<organism evidence="1 2">
    <name type="scientific">Peronosclerospora sorghi</name>
    <dbReference type="NCBI Taxonomy" id="230839"/>
    <lineage>
        <taxon>Eukaryota</taxon>
        <taxon>Sar</taxon>
        <taxon>Stramenopiles</taxon>
        <taxon>Oomycota</taxon>
        <taxon>Peronosporomycetes</taxon>
        <taxon>Peronosporales</taxon>
        <taxon>Peronosporaceae</taxon>
        <taxon>Peronosclerospora</taxon>
    </lineage>
</organism>
<protein>
    <submittedName>
        <fullName evidence="1">Uncharacterized protein</fullName>
    </submittedName>
</protein>
<reference evidence="1 2" key="1">
    <citation type="journal article" date="2022" name="bioRxiv">
        <title>The genome of the oomycete Peronosclerospora sorghi, a cosmopolitan pathogen of maize and sorghum, is inflated with dispersed pseudogenes.</title>
        <authorList>
            <person name="Fletcher K."/>
            <person name="Martin F."/>
            <person name="Isakeit T."/>
            <person name="Cavanaugh K."/>
            <person name="Magill C."/>
            <person name="Michelmore R."/>
        </authorList>
    </citation>
    <scope>NUCLEOTIDE SEQUENCE [LARGE SCALE GENOMIC DNA]</scope>
    <source>
        <strain evidence="1">P6</strain>
    </source>
</reference>